<gene>
    <name evidence="1" type="ORF">SAMN05660748_0770</name>
</gene>
<protein>
    <submittedName>
        <fullName evidence="1">Uncharacterized protein</fullName>
    </submittedName>
</protein>
<name>A0A285UZV4_9ACTN</name>
<keyword evidence="2" id="KW-1185">Reference proteome</keyword>
<proteinExistence type="predicted"/>
<evidence type="ECO:0000313" key="1">
    <source>
        <dbReference type="EMBL" id="SOC47350.1"/>
    </source>
</evidence>
<sequence>MTLHYSSPALEAEIAYRREVLAAAGAGTRTRRNPWFRSRRRSR</sequence>
<reference evidence="2" key="1">
    <citation type="submission" date="2017-08" db="EMBL/GenBank/DDBJ databases">
        <authorList>
            <person name="Varghese N."/>
            <person name="Submissions S."/>
        </authorList>
    </citation>
    <scope>NUCLEOTIDE SEQUENCE [LARGE SCALE GENOMIC DNA]</scope>
    <source>
        <strain evidence="2">DSM 4725</strain>
    </source>
</reference>
<dbReference type="AlphaFoldDB" id="A0A285UZV4"/>
<dbReference type="RefSeq" id="WP_281256761.1">
    <property type="nucleotide sequence ID" value="NZ_OBQI01000001.1"/>
</dbReference>
<evidence type="ECO:0000313" key="2">
    <source>
        <dbReference type="Proteomes" id="UP000219435"/>
    </source>
</evidence>
<dbReference type="EMBL" id="OBQI01000001">
    <property type="protein sequence ID" value="SOC47350.1"/>
    <property type="molecule type" value="Genomic_DNA"/>
</dbReference>
<organism evidence="1 2">
    <name type="scientific">Blastococcus aggregatus</name>
    <dbReference type="NCBI Taxonomy" id="38502"/>
    <lineage>
        <taxon>Bacteria</taxon>
        <taxon>Bacillati</taxon>
        <taxon>Actinomycetota</taxon>
        <taxon>Actinomycetes</taxon>
        <taxon>Geodermatophilales</taxon>
        <taxon>Geodermatophilaceae</taxon>
        <taxon>Blastococcus</taxon>
    </lineage>
</organism>
<accession>A0A285UZV4</accession>
<dbReference type="Proteomes" id="UP000219435">
    <property type="component" value="Unassembled WGS sequence"/>
</dbReference>